<evidence type="ECO:0000259" key="2">
    <source>
        <dbReference type="PROSITE" id="PS51833"/>
    </source>
</evidence>
<dbReference type="SUPFAM" id="SSF109604">
    <property type="entry name" value="HD-domain/PDEase-like"/>
    <property type="match status" value="1"/>
</dbReference>
<dbReference type="Pfam" id="PF08668">
    <property type="entry name" value="HDOD"/>
    <property type="match status" value="1"/>
</dbReference>
<protein>
    <submittedName>
        <fullName evidence="3">EAL domain-containing protein</fullName>
    </submittedName>
</protein>
<proteinExistence type="predicted"/>
<dbReference type="SUPFAM" id="SSF141868">
    <property type="entry name" value="EAL domain-like"/>
    <property type="match status" value="1"/>
</dbReference>
<dbReference type="AlphaFoldDB" id="A0A4P8IIQ6"/>
<dbReference type="PROSITE" id="PS51833">
    <property type="entry name" value="HDOD"/>
    <property type="match status" value="1"/>
</dbReference>
<dbReference type="SMART" id="SM00052">
    <property type="entry name" value="EAL"/>
    <property type="match status" value="1"/>
</dbReference>
<feature type="domain" description="EAL" evidence="1">
    <location>
        <begin position="1"/>
        <end position="216"/>
    </location>
</feature>
<keyword evidence="4" id="KW-1185">Reference proteome</keyword>
<gene>
    <name evidence="3" type="ORF">FAZ95_01795</name>
</gene>
<dbReference type="InterPro" id="IPR014408">
    <property type="entry name" value="dGMP_Pdiesterase_EAL/HD-GYP"/>
</dbReference>
<dbReference type="RefSeq" id="WP_137330868.1">
    <property type="nucleotide sequence ID" value="NZ_CP040077.1"/>
</dbReference>
<dbReference type="Gene3D" id="3.20.20.450">
    <property type="entry name" value="EAL domain"/>
    <property type="match status" value="1"/>
</dbReference>
<evidence type="ECO:0000259" key="1">
    <source>
        <dbReference type="PROSITE" id="PS50883"/>
    </source>
</evidence>
<dbReference type="InterPro" id="IPR052340">
    <property type="entry name" value="RNase_Y/CdgJ"/>
</dbReference>
<evidence type="ECO:0000313" key="3">
    <source>
        <dbReference type="EMBL" id="QCP48026.1"/>
    </source>
</evidence>
<dbReference type="PANTHER" id="PTHR33525:SF4">
    <property type="entry name" value="CYCLIC DI-GMP PHOSPHODIESTERASE CDGJ"/>
    <property type="match status" value="1"/>
</dbReference>
<dbReference type="KEGG" id="tvl:FAZ95_01795"/>
<dbReference type="Gene3D" id="1.10.3210.10">
    <property type="entry name" value="Hypothetical protein af1432"/>
    <property type="match status" value="1"/>
</dbReference>
<dbReference type="OrthoDB" id="9804751at2"/>
<evidence type="ECO:0000313" key="4">
    <source>
        <dbReference type="Proteomes" id="UP000298656"/>
    </source>
</evidence>
<dbReference type="EMBL" id="CP040077">
    <property type="protein sequence ID" value="QCP48026.1"/>
    <property type="molecule type" value="Genomic_DNA"/>
</dbReference>
<dbReference type="InterPro" id="IPR013976">
    <property type="entry name" value="HDOD"/>
</dbReference>
<dbReference type="PIRSF" id="PIRSF003180">
    <property type="entry name" value="DiGMPpdiest_YuxH"/>
    <property type="match status" value="1"/>
</dbReference>
<accession>A0A4P8IIQ6</accession>
<feature type="domain" description="HDOD" evidence="2">
    <location>
        <begin position="210"/>
        <end position="400"/>
    </location>
</feature>
<dbReference type="InterPro" id="IPR035919">
    <property type="entry name" value="EAL_sf"/>
</dbReference>
<dbReference type="Proteomes" id="UP000298656">
    <property type="component" value="Chromosome 1"/>
</dbReference>
<dbReference type="PROSITE" id="PS50883">
    <property type="entry name" value="EAL"/>
    <property type="match status" value="1"/>
</dbReference>
<dbReference type="Pfam" id="PF00563">
    <property type="entry name" value="EAL"/>
    <property type="match status" value="1"/>
</dbReference>
<organism evidence="3 4">
    <name type="scientific">Trinickia violacea</name>
    <dbReference type="NCBI Taxonomy" id="2571746"/>
    <lineage>
        <taxon>Bacteria</taxon>
        <taxon>Pseudomonadati</taxon>
        <taxon>Pseudomonadota</taxon>
        <taxon>Betaproteobacteria</taxon>
        <taxon>Burkholderiales</taxon>
        <taxon>Burkholderiaceae</taxon>
        <taxon>Trinickia</taxon>
    </lineage>
</organism>
<name>A0A4P8IIQ6_9BURK</name>
<dbReference type="PANTHER" id="PTHR33525">
    <property type="match status" value="1"/>
</dbReference>
<sequence length="420" mass="46237">MNDAASLSLIALTSYLGRQPILNRHGALVAYELLFRALPDTDARSVDPTRATADVVIGALCEQGVDRALGGHVGFVNAGRDWLMSDMLNVLPPEQFVIEILETVEYDERLAERVSTLKEAGYRFAIDDVSEQTQRRGRTFVEADYVKVDVQLWEPNALVGFVSSMHGAGKRVVAEKVETPAQYFTTYEAGCDYFQGFYFAHPQVLATRKIPPQRQSLVKLMMLLNMEPSIADVEEEVKHNPTLTMHLLRFVNSASFGRAERVASVREAIAIVGTSWLNRWALLTLYADGGTTSRASNALVQLVGTRARFMELAAKRIREGDDAFADAAFMTGMFSLLHFVLERSAADLADELRIAQPVAEALQGGPGELQALLRCAEAIEAPEDEAELEYVCGELAPLNPALVRLLFAAAGNWMAEYGAF</sequence>
<dbReference type="InterPro" id="IPR001633">
    <property type="entry name" value="EAL_dom"/>
</dbReference>
<reference evidence="3 4" key="1">
    <citation type="submission" date="2019-05" db="EMBL/GenBank/DDBJ databases">
        <title>Burkholderia sp. DHOD12, isolated from subtropical forest soil.</title>
        <authorList>
            <person name="Gao Z.-H."/>
            <person name="Qiu L.-H."/>
        </authorList>
    </citation>
    <scope>NUCLEOTIDE SEQUENCE [LARGE SCALE GENOMIC DNA]</scope>
    <source>
        <strain evidence="3 4">DHOD12</strain>
    </source>
</reference>